<dbReference type="AlphaFoldDB" id="A0A2V3U317"/>
<keyword evidence="8" id="KW-1185">Reference proteome</keyword>
<evidence type="ECO:0000256" key="1">
    <source>
        <dbReference type="ARBA" id="ARBA00004651"/>
    </source>
</evidence>
<proteinExistence type="predicted"/>
<dbReference type="Proteomes" id="UP000248021">
    <property type="component" value="Unassembled WGS sequence"/>
</dbReference>
<evidence type="ECO:0000256" key="5">
    <source>
        <dbReference type="ARBA" id="ARBA00023136"/>
    </source>
</evidence>
<sequence length="764" mass="79670">MSLEMTAGPPPSRRVKLPPQLLGSWEAGMLVFMAFLYLAGVLINPAFFGTTDAISAVLRDTARFGVMAVGMTFVIVNRDLDLSVGSTLGLVAVSFSILFAPTHLNLDAGTAMLICIGLGLLVGLINGLLVAILRVPPFIATLTMLFIGRGVVLGLTGGKTISYEIKARDYGFFAFGETNALGFNNQILIFLVFAIAGAVLLAKTRIGYETYATGGNDQAAQYAGINTRWVRIRAFLLSSLCAAVAGLMNVAQDKGVTSQYGQGAELIVIAAVIVGGASIAGGRGRVLGACLGAALVVLIDKVLREGVPTTRVIDVGGVKMEVAAMAQLPPGAVPAFLGLLLLGAVLLEPVVVRGNVLGRLKAWLLRQEAPASHDSGGIAIVGVKTMGAASDARGVGLRGFRAFLHRRDAAAIILMVVLWAAGFWLRPDFWGSLDNSFNLLLAFTEIGLLSLGLTYVIANGDIDLSVGSVLALSGAVAAFTMKELGGDPATAVVLALAAGVACGLFNGWLTAKIGMPAFVATLGMFYIARGLAAWLVSGRQLSAFPETYNLLGRNLSVVLESFGIHATGTFAAVARAVSVQTLFLAVVAGIAAVVLGATSFGQKVYATGGNERAASYAGINTQRVRLLSLVFSSLCAAAAGVIYVAYYRSFNPAAGQLRELDAIASVIIGGGSIFGGYGTIIGSLAGAAVITLIRALLSLQIFMSDGSSFVMPQHWMNVFIGLILLAAVIGDIWLRQNNIVSEWKRRRQARAQARHDTRATGVAA</sequence>
<feature type="transmembrane region" description="Helical" evidence="6">
    <location>
        <begin position="82"/>
        <end position="100"/>
    </location>
</feature>
<dbReference type="PANTHER" id="PTHR32196:SF72">
    <property type="entry name" value="RIBOSE IMPORT PERMEASE PROTEIN RBSC"/>
    <property type="match status" value="1"/>
</dbReference>
<accession>A0A2V3U317</accession>
<evidence type="ECO:0000256" key="6">
    <source>
        <dbReference type="SAM" id="Phobius"/>
    </source>
</evidence>
<feature type="transmembrane region" description="Helical" evidence="6">
    <location>
        <begin position="464"/>
        <end position="481"/>
    </location>
</feature>
<feature type="transmembrane region" description="Helical" evidence="6">
    <location>
        <begin position="437"/>
        <end position="458"/>
    </location>
</feature>
<feature type="transmembrane region" description="Helical" evidence="6">
    <location>
        <begin position="515"/>
        <end position="536"/>
    </location>
</feature>
<feature type="transmembrane region" description="Helical" evidence="6">
    <location>
        <begin position="27"/>
        <end position="48"/>
    </location>
</feature>
<dbReference type="PANTHER" id="PTHR32196">
    <property type="entry name" value="ABC TRANSPORTER PERMEASE PROTEIN YPHD-RELATED-RELATED"/>
    <property type="match status" value="1"/>
</dbReference>
<dbReference type="GO" id="GO:0005886">
    <property type="term" value="C:plasma membrane"/>
    <property type="evidence" value="ECO:0007669"/>
    <property type="project" value="UniProtKB-SubCell"/>
</dbReference>
<feature type="transmembrane region" description="Helical" evidence="6">
    <location>
        <begin position="715"/>
        <end position="734"/>
    </location>
</feature>
<feature type="transmembrane region" description="Helical" evidence="6">
    <location>
        <begin position="138"/>
        <end position="158"/>
    </location>
</feature>
<dbReference type="CDD" id="cd06579">
    <property type="entry name" value="TM_PBP1_transp_AraH_like"/>
    <property type="match status" value="2"/>
</dbReference>
<keyword evidence="4 6" id="KW-1133">Transmembrane helix</keyword>
<feature type="transmembrane region" description="Helical" evidence="6">
    <location>
        <begin position="409"/>
        <end position="425"/>
    </location>
</feature>
<dbReference type="GO" id="GO:0022857">
    <property type="term" value="F:transmembrane transporter activity"/>
    <property type="evidence" value="ECO:0007669"/>
    <property type="project" value="InterPro"/>
</dbReference>
<feature type="transmembrane region" description="Helical" evidence="6">
    <location>
        <begin position="112"/>
        <end position="132"/>
    </location>
</feature>
<feature type="transmembrane region" description="Helical" evidence="6">
    <location>
        <begin position="684"/>
        <end position="703"/>
    </location>
</feature>
<evidence type="ECO:0000313" key="7">
    <source>
        <dbReference type="EMBL" id="PXW57135.1"/>
    </source>
</evidence>
<dbReference type="OrthoDB" id="8274029at2"/>
<dbReference type="InterPro" id="IPR001851">
    <property type="entry name" value="ABC_transp_permease"/>
</dbReference>
<keyword evidence="3 6" id="KW-0812">Transmembrane</keyword>
<feature type="transmembrane region" description="Helical" evidence="6">
    <location>
        <begin position="60"/>
        <end position="76"/>
    </location>
</feature>
<dbReference type="EMBL" id="QJJK01000007">
    <property type="protein sequence ID" value="PXW57135.1"/>
    <property type="molecule type" value="Genomic_DNA"/>
</dbReference>
<feature type="transmembrane region" description="Helical" evidence="6">
    <location>
        <begin position="179"/>
        <end position="202"/>
    </location>
</feature>
<reference evidence="7 8" key="1">
    <citation type="submission" date="2018-05" db="EMBL/GenBank/DDBJ databases">
        <title>Genomic Encyclopedia of Type Strains, Phase IV (KMG-IV): sequencing the most valuable type-strain genomes for metagenomic binning, comparative biology and taxonomic classification.</title>
        <authorList>
            <person name="Goeker M."/>
        </authorList>
    </citation>
    <scope>NUCLEOTIDE SEQUENCE [LARGE SCALE GENOMIC DNA]</scope>
    <source>
        <strain evidence="7 8">DSM 6462</strain>
    </source>
</reference>
<evidence type="ECO:0000313" key="8">
    <source>
        <dbReference type="Proteomes" id="UP000248021"/>
    </source>
</evidence>
<organism evidence="7 8">
    <name type="scientific">Chelatococcus asaccharovorans</name>
    <dbReference type="NCBI Taxonomy" id="28210"/>
    <lineage>
        <taxon>Bacteria</taxon>
        <taxon>Pseudomonadati</taxon>
        <taxon>Pseudomonadota</taxon>
        <taxon>Alphaproteobacteria</taxon>
        <taxon>Hyphomicrobiales</taxon>
        <taxon>Chelatococcaceae</taxon>
        <taxon>Chelatococcus</taxon>
    </lineage>
</organism>
<evidence type="ECO:0000256" key="2">
    <source>
        <dbReference type="ARBA" id="ARBA00022475"/>
    </source>
</evidence>
<feature type="transmembrane region" description="Helical" evidence="6">
    <location>
        <begin position="583"/>
        <end position="605"/>
    </location>
</feature>
<feature type="transmembrane region" description="Helical" evidence="6">
    <location>
        <begin position="626"/>
        <end position="648"/>
    </location>
</feature>
<comment type="subcellular location">
    <subcellularLocation>
        <location evidence="1">Cell membrane</location>
        <topology evidence="1">Multi-pass membrane protein</topology>
    </subcellularLocation>
</comment>
<evidence type="ECO:0000256" key="3">
    <source>
        <dbReference type="ARBA" id="ARBA00022692"/>
    </source>
</evidence>
<gene>
    <name evidence="7" type="ORF">C7450_107174</name>
</gene>
<feature type="transmembrane region" description="Helical" evidence="6">
    <location>
        <begin position="324"/>
        <end position="347"/>
    </location>
</feature>
<keyword evidence="5 6" id="KW-0472">Membrane</keyword>
<feature type="transmembrane region" description="Helical" evidence="6">
    <location>
        <begin position="660"/>
        <end position="677"/>
    </location>
</feature>
<protein>
    <submittedName>
        <fullName evidence="7">Ribose transport system permease protein</fullName>
    </submittedName>
</protein>
<feature type="transmembrane region" description="Helical" evidence="6">
    <location>
        <begin position="232"/>
        <end position="251"/>
    </location>
</feature>
<feature type="transmembrane region" description="Helical" evidence="6">
    <location>
        <begin position="488"/>
        <end position="509"/>
    </location>
</feature>
<keyword evidence="2" id="KW-1003">Cell membrane</keyword>
<dbReference type="Pfam" id="PF02653">
    <property type="entry name" value="BPD_transp_2"/>
    <property type="match status" value="2"/>
</dbReference>
<comment type="caution">
    <text evidence="7">The sequence shown here is derived from an EMBL/GenBank/DDBJ whole genome shotgun (WGS) entry which is preliminary data.</text>
</comment>
<dbReference type="RefSeq" id="WP_110375756.1">
    <property type="nucleotide sequence ID" value="NZ_JAHBRY010000001.1"/>
</dbReference>
<evidence type="ECO:0000256" key="4">
    <source>
        <dbReference type="ARBA" id="ARBA00022989"/>
    </source>
</evidence>
<name>A0A2V3U317_9HYPH</name>